<dbReference type="GO" id="GO:0005874">
    <property type="term" value="C:microtubule"/>
    <property type="evidence" value="ECO:0007669"/>
    <property type="project" value="UniProtKB-KW"/>
</dbReference>
<dbReference type="GO" id="GO:0003777">
    <property type="term" value="F:microtubule motor activity"/>
    <property type="evidence" value="ECO:0007669"/>
    <property type="project" value="InterPro"/>
</dbReference>
<evidence type="ECO:0000256" key="6">
    <source>
        <dbReference type="ARBA" id="ARBA00023175"/>
    </source>
</evidence>
<dbReference type="GO" id="GO:0007019">
    <property type="term" value="P:microtubule depolymerization"/>
    <property type="evidence" value="ECO:0007669"/>
    <property type="project" value="TreeGrafter"/>
</dbReference>
<evidence type="ECO:0000256" key="4">
    <source>
        <dbReference type="ARBA" id="ARBA00022741"/>
    </source>
</evidence>
<dbReference type="Gene3D" id="3.40.850.10">
    <property type="entry name" value="Kinesin motor domain"/>
    <property type="match status" value="1"/>
</dbReference>
<evidence type="ECO:0000256" key="1">
    <source>
        <dbReference type="ARBA" id="ARBA00004245"/>
    </source>
</evidence>
<feature type="domain" description="Kinesin motor" evidence="10">
    <location>
        <begin position="44"/>
        <end position="386"/>
    </location>
</feature>
<dbReference type="SMART" id="SM00129">
    <property type="entry name" value="KISc"/>
    <property type="match status" value="1"/>
</dbReference>
<comment type="similarity">
    <text evidence="8 9">Belongs to the TRAFAC class myosin-kinesin ATPase superfamily. Kinesin family.</text>
</comment>
<sequence length="430" mass="49108">MTYRLPLTEQRYLKSVDYFKKAIEKQDEKIKRSTSKRNLDTNHTINVLLRTRPLQPFEIENGHCSVISQHGHCTYIHEPYFKVLSNPGIRSHTMEVDYAFGPEHDNMFVYDAMSEQLNESIRNNGLTTILAYGQTGSGKTHTITGILDIIFSNVLAIPTEENEDFGIHCSSFEIFGNELKDLLDDTSTVQIRESSTGQVNASGCKEVKVKSMEDYISFKRNTEINRRTAKTLKNDHSSRSHAVYNLRFHPNQTTSTNTGVIMLIDLAGSERNADSIKHDTQLLKESRVTNTSLMILKDCLRKKYEKTLYPNKHIHIPYRSSKLTLLLKGLIDSRYNHCKLNRIVGTFDPEPDRLTRTYMIATLSPSIMDVSHSLNTARYATTVIATNKSPAKNNVNKKKDIDSDGLFQNKKEEIPLDISEEDRKNILTKQ</sequence>
<keyword evidence="6 8" id="KW-0505">Motor protein</keyword>
<keyword evidence="3 9" id="KW-0493">Microtubule</keyword>
<dbReference type="GO" id="GO:0005524">
    <property type="term" value="F:ATP binding"/>
    <property type="evidence" value="ECO:0007669"/>
    <property type="project" value="UniProtKB-UniRule"/>
</dbReference>
<keyword evidence="4 8" id="KW-0547">Nucleotide-binding</keyword>
<evidence type="ECO:0000256" key="3">
    <source>
        <dbReference type="ARBA" id="ARBA00022701"/>
    </source>
</evidence>
<evidence type="ECO:0000256" key="2">
    <source>
        <dbReference type="ARBA" id="ARBA00022490"/>
    </source>
</evidence>
<accession>A0A8H7BR76</accession>
<dbReference type="InterPro" id="IPR001752">
    <property type="entry name" value="Kinesin_motor_dom"/>
</dbReference>
<dbReference type="OrthoDB" id="2221876at2759"/>
<gene>
    <name evidence="11" type="ORF">EC973_000771</name>
</gene>
<dbReference type="InterPro" id="IPR036961">
    <property type="entry name" value="Kinesin_motor_dom_sf"/>
</dbReference>
<comment type="caution">
    <text evidence="11">The sequence shown here is derived from an EMBL/GenBank/DDBJ whole genome shotgun (WGS) entry which is preliminary data.</text>
</comment>
<dbReference type="PANTHER" id="PTHR47971:SF8">
    <property type="entry name" value="KINESIN-LIKE PROTEIN"/>
    <property type="match status" value="1"/>
</dbReference>
<keyword evidence="12" id="KW-1185">Reference proteome</keyword>
<name>A0A8H7BR76_9FUNG</name>
<evidence type="ECO:0000256" key="9">
    <source>
        <dbReference type="RuleBase" id="RU000394"/>
    </source>
</evidence>
<evidence type="ECO:0000256" key="8">
    <source>
        <dbReference type="PROSITE-ProRule" id="PRU00283"/>
    </source>
</evidence>
<comment type="subcellular location">
    <subcellularLocation>
        <location evidence="1">Cytoplasm</location>
        <location evidence="1">Cytoskeleton</location>
    </subcellularLocation>
</comment>
<dbReference type="PRINTS" id="PR00380">
    <property type="entry name" value="KINESINHEAVY"/>
</dbReference>
<organism evidence="11 12">
    <name type="scientific">Apophysomyces ossiformis</name>
    <dbReference type="NCBI Taxonomy" id="679940"/>
    <lineage>
        <taxon>Eukaryota</taxon>
        <taxon>Fungi</taxon>
        <taxon>Fungi incertae sedis</taxon>
        <taxon>Mucoromycota</taxon>
        <taxon>Mucoromycotina</taxon>
        <taxon>Mucoromycetes</taxon>
        <taxon>Mucorales</taxon>
        <taxon>Mucorineae</taxon>
        <taxon>Mucoraceae</taxon>
        <taxon>Apophysomyces</taxon>
    </lineage>
</organism>
<dbReference type="InterPro" id="IPR027417">
    <property type="entry name" value="P-loop_NTPase"/>
</dbReference>
<dbReference type="PROSITE" id="PS00411">
    <property type="entry name" value="KINESIN_MOTOR_1"/>
    <property type="match status" value="1"/>
</dbReference>
<dbReference type="Proteomes" id="UP000605846">
    <property type="component" value="Unassembled WGS sequence"/>
</dbReference>
<dbReference type="GO" id="GO:0007018">
    <property type="term" value="P:microtubule-based movement"/>
    <property type="evidence" value="ECO:0007669"/>
    <property type="project" value="InterPro"/>
</dbReference>
<dbReference type="PROSITE" id="PS50067">
    <property type="entry name" value="KINESIN_MOTOR_2"/>
    <property type="match status" value="1"/>
</dbReference>
<dbReference type="GO" id="GO:0008017">
    <property type="term" value="F:microtubule binding"/>
    <property type="evidence" value="ECO:0007669"/>
    <property type="project" value="InterPro"/>
</dbReference>
<feature type="binding site" evidence="8">
    <location>
        <begin position="133"/>
        <end position="140"/>
    </location>
    <ligand>
        <name>ATP</name>
        <dbReference type="ChEBI" id="CHEBI:30616"/>
    </ligand>
</feature>
<evidence type="ECO:0000256" key="7">
    <source>
        <dbReference type="ARBA" id="ARBA00023212"/>
    </source>
</evidence>
<dbReference type="EMBL" id="JABAYA010000112">
    <property type="protein sequence ID" value="KAF7724743.1"/>
    <property type="molecule type" value="Genomic_DNA"/>
</dbReference>
<dbReference type="Pfam" id="PF00225">
    <property type="entry name" value="Kinesin"/>
    <property type="match status" value="1"/>
</dbReference>
<dbReference type="PANTHER" id="PTHR47971">
    <property type="entry name" value="KINESIN-RELATED PROTEIN 6"/>
    <property type="match status" value="1"/>
</dbReference>
<keyword evidence="7" id="KW-0206">Cytoskeleton</keyword>
<dbReference type="InterPro" id="IPR019821">
    <property type="entry name" value="Kinesin_motor_CS"/>
</dbReference>
<proteinExistence type="inferred from homology"/>
<dbReference type="AlphaFoldDB" id="A0A8H7BR76"/>
<evidence type="ECO:0000313" key="11">
    <source>
        <dbReference type="EMBL" id="KAF7724743.1"/>
    </source>
</evidence>
<evidence type="ECO:0000256" key="5">
    <source>
        <dbReference type="ARBA" id="ARBA00022840"/>
    </source>
</evidence>
<dbReference type="SUPFAM" id="SSF52540">
    <property type="entry name" value="P-loop containing nucleoside triphosphate hydrolases"/>
    <property type="match status" value="1"/>
</dbReference>
<evidence type="ECO:0000259" key="10">
    <source>
        <dbReference type="PROSITE" id="PS50067"/>
    </source>
</evidence>
<evidence type="ECO:0000313" key="12">
    <source>
        <dbReference type="Proteomes" id="UP000605846"/>
    </source>
</evidence>
<keyword evidence="2" id="KW-0963">Cytoplasm</keyword>
<protein>
    <recommendedName>
        <fullName evidence="9">Kinesin-like protein</fullName>
    </recommendedName>
</protein>
<keyword evidence="5 8" id="KW-0067">ATP-binding</keyword>
<reference evidence="11" key="1">
    <citation type="submission" date="2020-01" db="EMBL/GenBank/DDBJ databases">
        <title>Genome Sequencing of Three Apophysomyces-Like Fungal Strains Confirms a Novel Fungal Genus in the Mucoromycota with divergent Burkholderia-like Endosymbiotic Bacteria.</title>
        <authorList>
            <person name="Stajich J.E."/>
            <person name="Macias A.M."/>
            <person name="Carter-House D."/>
            <person name="Lovett B."/>
            <person name="Kasson L.R."/>
            <person name="Berry K."/>
            <person name="Grigoriev I."/>
            <person name="Chang Y."/>
            <person name="Spatafora J."/>
            <person name="Kasson M.T."/>
        </authorList>
    </citation>
    <scope>NUCLEOTIDE SEQUENCE</scope>
    <source>
        <strain evidence="11">NRRL A-21654</strain>
    </source>
</reference>
<dbReference type="InterPro" id="IPR027640">
    <property type="entry name" value="Kinesin-like_fam"/>
</dbReference>